<dbReference type="AlphaFoldDB" id="A0AAX6EDR7"/>
<name>A0AAX6EDR7_IRIPA</name>
<evidence type="ECO:0000256" key="1">
    <source>
        <dbReference type="SAM" id="Phobius"/>
    </source>
</evidence>
<keyword evidence="1" id="KW-0472">Membrane</keyword>
<comment type="caution">
    <text evidence="2">The sequence shown here is derived from an EMBL/GenBank/DDBJ whole genome shotgun (WGS) entry which is preliminary data.</text>
</comment>
<evidence type="ECO:0000313" key="2">
    <source>
        <dbReference type="EMBL" id="KAJ6802079.1"/>
    </source>
</evidence>
<dbReference type="EMBL" id="JANAVB010037419">
    <property type="protein sequence ID" value="KAJ6802079.1"/>
    <property type="molecule type" value="Genomic_DNA"/>
</dbReference>
<keyword evidence="1" id="KW-0812">Transmembrane</keyword>
<keyword evidence="1" id="KW-1133">Transmembrane helix</keyword>
<feature type="transmembrane region" description="Helical" evidence="1">
    <location>
        <begin position="35"/>
        <end position="58"/>
    </location>
</feature>
<reference evidence="2" key="1">
    <citation type="journal article" date="2023" name="GigaByte">
        <title>Genome assembly of the bearded iris, Iris pallida Lam.</title>
        <authorList>
            <person name="Bruccoleri R.E."/>
            <person name="Oakeley E.J."/>
            <person name="Faust A.M.E."/>
            <person name="Altorfer M."/>
            <person name="Dessus-Babus S."/>
            <person name="Burckhardt D."/>
            <person name="Oertli M."/>
            <person name="Naumann U."/>
            <person name="Petersen F."/>
            <person name="Wong J."/>
        </authorList>
    </citation>
    <scope>NUCLEOTIDE SEQUENCE</scope>
    <source>
        <strain evidence="2">GSM-AAB239-AS_SAM_17_03QT</strain>
    </source>
</reference>
<gene>
    <name evidence="2" type="ORF">M6B38_195140</name>
</gene>
<evidence type="ECO:0000313" key="3">
    <source>
        <dbReference type="Proteomes" id="UP001140949"/>
    </source>
</evidence>
<sequence length="87" mass="9650">MVLVATKGGIYGVGEEVIKPYAPTTLDSDLGYFELVIKLQGVAVSLDGMLMISLMFWIEGESGSFPLSVFLISFPFLFLCRYAYVRQ</sequence>
<dbReference type="Proteomes" id="UP001140949">
    <property type="component" value="Unassembled WGS sequence"/>
</dbReference>
<feature type="transmembrane region" description="Helical" evidence="1">
    <location>
        <begin position="64"/>
        <end position="84"/>
    </location>
</feature>
<accession>A0AAX6EDR7</accession>
<keyword evidence="3" id="KW-1185">Reference proteome</keyword>
<protein>
    <submittedName>
        <fullName evidence="2">NADH--cytochrome b5 reductase 1</fullName>
    </submittedName>
</protein>
<proteinExistence type="predicted"/>
<reference evidence="2" key="2">
    <citation type="submission" date="2023-04" db="EMBL/GenBank/DDBJ databases">
        <authorList>
            <person name="Bruccoleri R.E."/>
            <person name="Oakeley E.J."/>
            <person name="Faust A.-M."/>
            <person name="Dessus-Babus S."/>
            <person name="Altorfer M."/>
            <person name="Burckhardt D."/>
            <person name="Oertli M."/>
            <person name="Naumann U."/>
            <person name="Petersen F."/>
            <person name="Wong J."/>
        </authorList>
    </citation>
    <scope>NUCLEOTIDE SEQUENCE</scope>
    <source>
        <strain evidence="2">GSM-AAB239-AS_SAM_17_03QT</strain>
        <tissue evidence="2">Leaf</tissue>
    </source>
</reference>
<organism evidence="2 3">
    <name type="scientific">Iris pallida</name>
    <name type="common">Sweet iris</name>
    <dbReference type="NCBI Taxonomy" id="29817"/>
    <lineage>
        <taxon>Eukaryota</taxon>
        <taxon>Viridiplantae</taxon>
        <taxon>Streptophyta</taxon>
        <taxon>Embryophyta</taxon>
        <taxon>Tracheophyta</taxon>
        <taxon>Spermatophyta</taxon>
        <taxon>Magnoliopsida</taxon>
        <taxon>Liliopsida</taxon>
        <taxon>Asparagales</taxon>
        <taxon>Iridaceae</taxon>
        <taxon>Iridoideae</taxon>
        <taxon>Irideae</taxon>
        <taxon>Iris</taxon>
    </lineage>
</organism>